<protein>
    <recommendedName>
        <fullName evidence="4">LamG-like jellyroll fold domain-containing protein</fullName>
    </recommendedName>
</protein>
<dbReference type="Proteomes" id="UP000559626">
    <property type="component" value="Unassembled WGS sequence"/>
</dbReference>
<evidence type="ECO:0000256" key="3">
    <source>
        <dbReference type="SAM" id="SignalP"/>
    </source>
</evidence>
<name>A0A7Y0FLK5_9BACT</name>
<evidence type="ECO:0000259" key="4">
    <source>
        <dbReference type="SMART" id="SM00560"/>
    </source>
</evidence>
<evidence type="ECO:0000313" key="6">
    <source>
        <dbReference type="Proteomes" id="UP000559626"/>
    </source>
</evidence>
<dbReference type="SMART" id="SM00560">
    <property type="entry name" value="LamGL"/>
    <property type="match status" value="1"/>
</dbReference>
<evidence type="ECO:0000256" key="1">
    <source>
        <dbReference type="ARBA" id="ARBA00022729"/>
    </source>
</evidence>
<organism evidence="5 6">
    <name type="scientific">Hymenobacter polaris</name>
    <dbReference type="NCBI Taxonomy" id="2682546"/>
    <lineage>
        <taxon>Bacteria</taxon>
        <taxon>Pseudomonadati</taxon>
        <taxon>Bacteroidota</taxon>
        <taxon>Cytophagia</taxon>
        <taxon>Cytophagales</taxon>
        <taxon>Hymenobacteraceae</taxon>
        <taxon>Hymenobacter</taxon>
    </lineage>
</organism>
<dbReference type="AlphaFoldDB" id="A0A7Y0FLK5"/>
<dbReference type="EMBL" id="JABBGH010000001">
    <property type="protein sequence ID" value="NML64902.1"/>
    <property type="molecule type" value="Genomic_DNA"/>
</dbReference>
<feature type="signal peptide" evidence="3">
    <location>
        <begin position="1"/>
        <end position="19"/>
    </location>
</feature>
<keyword evidence="2" id="KW-1015">Disulfide bond</keyword>
<dbReference type="SUPFAM" id="SSF49899">
    <property type="entry name" value="Concanavalin A-like lectins/glucanases"/>
    <property type="match status" value="1"/>
</dbReference>
<dbReference type="GO" id="GO:0004553">
    <property type="term" value="F:hydrolase activity, hydrolyzing O-glycosyl compounds"/>
    <property type="evidence" value="ECO:0007669"/>
    <property type="project" value="UniProtKB-ARBA"/>
</dbReference>
<comment type="caution">
    <text evidence="5">The sequence shown here is derived from an EMBL/GenBank/DDBJ whole genome shotgun (WGS) entry which is preliminary data.</text>
</comment>
<dbReference type="Gene3D" id="2.60.120.200">
    <property type="match status" value="1"/>
</dbReference>
<keyword evidence="6" id="KW-1185">Reference proteome</keyword>
<evidence type="ECO:0000313" key="5">
    <source>
        <dbReference type="EMBL" id="NML64902.1"/>
    </source>
</evidence>
<evidence type="ECO:0000256" key="2">
    <source>
        <dbReference type="ARBA" id="ARBA00023157"/>
    </source>
</evidence>
<dbReference type="Pfam" id="PF19408">
    <property type="entry name" value="PKD_6"/>
    <property type="match status" value="1"/>
</dbReference>
<dbReference type="GO" id="GO:0005975">
    <property type="term" value="P:carbohydrate metabolic process"/>
    <property type="evidence" value="ECO:0007669"/>
    <property type="project" value="UniProtKB-ARBA"/>
</dbReference>
<dbReference type="RefSeq" id="WP_169530167.1">
    <property type="nucleotide sequence ID" value="NZ_JABBGH010000001.1"/>
</dbReference>
<proteinExistence type="predicted"/>
<keyword evidence="1 3" id="KW-0732">Signal</keyword>
<dbReference type="InterPro" id="IPR013320">
    <property type="entry name" value="ConA-like_dom_sf"/>
</dbReference>
<feature type="domain" description="LamG-like jellyroll fold" evidence="4">
    <location>
        <begin position="49"/>
        <end position="185"/>
    </location>
</feature>
<gene>
    <name evidence="5" type="ORF">HHL22_06750</name>
</gene>
<dbReference type="Pfam" id="PF13585">
    <property type="entry name" value="CHU_C"/>
    <property type="match status" value="1"/>
</dbReference>
<dbReference type="InterPro" id="IPR045829">
    <property type="entry name" value="PKD_6"/>
</dbReference>
<feature type="chain" id="PRO_5031541436" description="LamG-like jellyroll fold domain-containing protein" evidence="3">
    <location>
        <begin position="20"/>
        <end position="882"/>
    </location>
</feature>
<reference evidence="5 6" key="1">
    <citation type="submission" date="2020-04" db="EMBL/GenBank/DDBJ databases">
        <title>Hymenobacter polaris sp. nov., isolated from Arctic soil.</title>
        <authorList>
            <person name="Dahal R.H."/>
        </authorList>
    </citation>
    <scope>NUCLEOTIDE SEQUENCE [LARGE SCALE GENOMIC DNA]</scope>
    <source>
        <strain evidence="5 6">RP-2-7</strain>
    </source>
</reference>
<accession>A0A7Y0FLK5</accession>
<dbReference type="InterPro" id="IPR006558">
    <property type="entry name" value="LamG-like"/>
</dbReference>
<dbReference type="Gene3D" id="2.60.40.740">
    <property type="match status" value="1"/>
</dbReference>
<dbReference type="Pfam" id="PF13385">
    <property type="entry name" value="Laminin_G_3"/>
    <property type="match status" value="1"/>
</dbReference>
<sequence>MLKQLLVLFLFIAAHLATAQSLPGSGNNLTFNGYSQYVNCGTADRGIVNTLTVEAWVKTISYEGQFAVTKYSNSFFSESGFEFGTVQGRAAIYGRAGKGNYFTSGLSTTVVSDGRWHHIAGQVEQNVWRIYVDGVLENSNTYAYSGGDLRTPEPMTIGTYTYLTNFYFQGDIDEVRVWRTARSTADIQQNMCRKFATAPADLVAYYRFDQSSGLTATDQGSQPTNGTLVGFAGSPWHPSGAALGDASTSLYQASLATGARVALATATGDSAVASLVSAQTRGVQLYAVDSPPSIAAGAGAAANYVGVFTVGTGNIPTFTLRLHPLGGANCRTAQQRPANDQGWSALTTTTVNNSLLSSSLSYRGEYILLGSAAAPLTIAGDSAVCAGATGRLVATTTGATSYRWSTGATTATLSGLGPGTYTVTASFANGCTATAQATIRQARSYAPTISGDSVLCAGAAGRLQASAAGPVAYLWNTGATTASIAVSQAGTYTVTATSPAGCPQQASYRVRVAPNPTVSITGDAGLCAGSTGRLTATASSAATYRWSTGATTAGIAVTQPGTYTVTATSAAGCVGQAAFQVQLLATAPLSISGDTVLCAGGSGHLAATSAGATGYRWSTGANTASIAVSQAGTYTVTASFANGCTSTAQVRVRALALPTVAIGGDSVLCPGATAQLVTFVGNAASPLTYRWNTGATTASLPVTQAGTYTVTVTNATGCAQQASYRVRGALAAPTFTLGADTTLCDGESLTLRGPAGAGLRYLWSDGSTNQLLRVTAAGSYSLRVSSQCGTTQAARTVAPRNCLLVPNIITPNNDKQNDLFAVQGLAGSDWSLDIYNRWGRPVLHTDSYRNDWGSEAAAGMYYVLLRRASTGYSYKGWVEVVR</sequence>